<evidence type="ECO:0000313" key="2">
    <source>
        <dbReference type="Proteomes" id="UP000249579"/>
    </source>
</evidence>
<accession>A0A328A6Y9</accession>
<dbReference type="EMBL" id="PZJG01000004">
    <property type="protein sequence ID" value="RAK49218.1"/>
    <property type="molecule type" value="Genomic_DNA"/>
</dbReference>
<reference evidence="1 2" key="1">
    <citation type="journal article" date="2018" name="Front. Microbiol.">
        <title>Description and Comparative Genomics of Macrococcus caseolyticus subsp. hominis subsp. nov., Macrococcus goetzii sp. nov., Macrococcus epidermidis sp. nov., and Macrococcus bohemicus sp. nov., Novel Macrococci From Human Clinical Material With Virulence Potential and Suspected Uptake of Foreign DNA by Natural Transformation.</title>
        <authorList>
            <person name="Maslanova I."/>
            <person name="Wertheimer Z."/>
            <person name="Sedlacek I."/>
            <person name="Svec P."/>
            <person name="Indrakova A."/>
            <person name="Kovarovic V."/>
            <person name="Schumann P."/>
            <person name="Sproer C."/>
            <person name="Kralova S."/>
            <person name="Sedo O."/>
            <person name="Kristofova L."/>
            <person name="Vrbovska V."/>
            <person name="Fuzik T."/>
            <person name="Petras P."/>
            <person name="Zdrahal Z."/>
            <person name="Ruzickova V."/>
            <person name="Doskar J."/>
            <person name="Pantucek R."/>
        </authorList>
    </citation>
    <scope>NUCLEOTIDE SEQUENCE [LARGE SCALE GENOMIC DNA]</scope>
    <source>
        <strain evidence="1 2">03/115</strain>
    </source>
</reference>
<dbReference type="OrthoDB" id="2360403at2"/>
<evidence type="ECO:0000313" key="1">
    <source>
        <dbReference type="EMBL" id="RAK49218.1"/>
    </source>
</evidence>
<protein>
    <recommendedName>
        <fullName evidence="3">Quinate/shikimate 5-dehydrogenase/glutamyl-tRNA reductase domain-containing protein</fullName>
    </recommendedName>
</protein>
<evidence type="ECO:0008006" key="3">
    <source>
        <dbReference type="Google" id="ProtNLM"/>
    </source>
</evidence>
<dbReference type="RefSeq" id="WP_111745769.1">
    <property type="nucleotide sequence ID" value="NZ_JBHSQY010000012.1"/>
</dbReference>
<dbReference type="AlphaFoldDB" id="A0A328A6Y9"/>
<sequence>MNYIFISTTSKHNTEFLELPKKYIFNTYCRNVLITHKDVLITFLLENNDEDILFVIDCETKQGISLFDIAKAIKEIKCIPYKPNDITLEAADLSVLNYFDNTLTNINVGIYGTGNIATKLAIRFAERNANIYLLGRDKEKVVNIKNIVDQMTFNQNKVHIYNQQVKLNCFVSFVSANEAIDSTYLSYLDNDALCLDGGIGNFSKDFIAKGNEQGLDIRRVDVRMGDVILESHIKSLTNNPFLNCIGRKEVEGIILVGGGIIGKENDVIVDNISNPKTVIGLADGFGGVKRRDSLSDTEIERIHKINEYIWESH</sequence>
<gene>
    <name evidence="1" type="ORF">BHX94_07655</name>
</gene>
<comment type="caution">
    <text evidence="1">The sequence shown here is derived from an EMBL/GenBank/DDBJ whole genome shotgun (WGS) entry which is preliminary data.</text>
</comment>
<name>A0A328A6Y9_9STAP</name>
<dbReference type="Proteomes" id="UP000249579">
    <property type="component" value="Unassembled WGS sequence"/>
</dbReference>
<dbReference type="InterPro" id="IPR036291">
    <property type="entry name" value="NAD(P)-bd_dom_sf"/>
</dbReference>
<organism evidence="1 2">
    <name type="scientific">Macrococcoides bohemicum</name>
    <dbReference type="NCBI Taxonomy" id="1903056"/>
    <lineage>
        <taxon>Bacteria</taxon>
        <taxon>Bacillati</taxon>
        <taxon>Bacillota</taxon>
        <taxon>Bacilli</taxon>
        <taxon>Bacillales</taxon>
        <taxon>Staphylococcaceae</taxon>
        <taxon>Macrococcoides</taxon>
    </lineage>
</organism>
<dbReference type="SUPFAM" id="SSF51735">
    <property type="entry name" value="NAD(P)-binding Rossmann-fold domains"/>
    <property type="match status" value="1"/>
</dbReference>
<proteinExistence type="predicted"/>